<organism evidence="2">
    <name type="scientific">Desmodus rotundus</name>
    <name type="common">Vampire bat</name>
    <dbReference type="NCBI Taxonomy" id="9430"/>
    <lineage>
        <taxon>Eukaryota</taxon>
        <taxon>Metazoa</taxon>
        <taxon>Chordata</taxon>
        <taxon>Craniata</taxon>
        <taxon>Vertebrata</taxon>
        <taxon>Euteleostomi</taxon>
        <taxon>Mammalia</taxon>
        <taxon>Eutheria</taxon>
        <taxon>Laurasiatheria</taxon>
        <taxon>Chiroptera</taxon>
        <taxon>Yangochiroptera</taxon>
        <taxon>Phyllostomidae</taxon>
        <taxon>Desmodontinae</taxon>
        <taxon>Desmodus</taxon>
    </lineage>
</organism>
<feature type="non-terminal residue" evidence="2">
    <location>
        <position position="96"/>
    </location>
</feature>
<evidence type="ECO:0008006" key="3">
    <source>
        <dbReference type="Google" id="ProtNLM"/>
    </source>
</evidence>
<dbReference type="EMBL" id="GABZ01003299">
    <property type="protein sequence ID" value="JAA50226.1"/>
    <property type="molecule type" value="mRNA"/>
</dbReference>
<reference evidence="2" key="1">
    <citation type="submission" date="2012-11" db="EMBL/GenBank/DDBJ databases">
        <title>The Vampirome: Transcriptome and Proteome Analysis of the Submandibular and Accessory Glands of the Vampire Bat and Vector of Human Rabies, Desmodus rotundus.</title>
        <authorList>
            <person name="Francischetti I.M.B."/>
            <person name="Assumpcao T.C.F."/>
            <person name="Ma D."/>
            <person name="Vicente E.C."/>
            <person name="Ribeiro J.M.C."/>
        </authorList>
    </citation>
    <scope>NUCLEOTIDE SEQUENCE</scope>
    <source>
        <tissue evidence="2">Salivary gland</tissue>
    </source>
</reference>
<proteinExistence type="evidence at transcript level"/>
<keyword evidence="1" id="KW-0732">Signal</keyword>
<name>K9J0X0_DESRO</name>
<feature type="chain" id="PRO_5003931218" description="Secreted protein" evidence="1">
    <location>
        <begin position="22"/>
        <end position="96"/>
    </location>
</feature>
<dbReference type="AlphaFoldDB" id="K9J0X0"/>
<feature type="non-terminal residue" evidence="2">
    <location>
        <position position="1"/>
    </location>
</feature>
<protein>
    <recommendedName>
        <fullName evidence="3">Secreted protein</fullName>
    </recommendedName>
</protein>
<evidence type="ECO:0000313" key="2">
    <source>
        <dbReference type="EMBL" id="JAA50226.1"/>
    </source>
</evidence>
<feature type="signal peptide" evidence="1">
    <location>
        <begin position="1"/>
        <end position="21"/>
    </location>
</feature>
<sequence length="96" mass="11002">LKVILLCKLFTFLFLHRKIHKEHPCIELGGWADFSLLPGEYLRKLLLLYYFCRALPSKKCISGGGKREVQRVSGPRLCPKFTHRKSDPSFVPSLGT</sequence>
<accession>K9J0X0</accession>
<evidence type="ECO:0000256" key="1">
    <source>
        <dbReference type="SAM" id="SignalP"/>
    </source>
</evidence>